<dbReference type="SUPFAM" id="SSF143113">
    <property type="entry name" value="NAP-like"/>
    <property type="match status" value="1"/>
</dbReference>
<dbReference type="Pfam" id="PF00571">
    <property type="entry name" value="CBS"/>
    <property type="match status" value="2"/>
</dbReference>
<keyword evidence="2" id="KW-0812">Transmembrane</keyword>
<dbReference type="InterPro" id="IPR037231">
    <property type="entry name" value="NAP-like_sf"/>
</dbReference>
<keyword evidence="2" id="KW-0472">Membrane</keyword>
<sequence>MGSSSPAIEALVGSLSLVVFWFQLLVVASRRGSWTVVGSSLASSLVLFWGRVLFVTQSHLRFEIVNGVTEVEGIAEEKTTGAEEDEEKGVPGFWLNAMKNNEVLAEEVRAVGLAIWVPSVTNRKKEIDNKFDTRNSPKGYSLVSPADENEGNWRQANAADGLELSVVGDAADHEAIDKKLHLKNLKVSQAMSGSYLKVSSSATLKDAIQCIHDGHQNCVLVVDQEGFLEGIRTYGDIRRCLPEKSSDTSMRDSGFVDANTCLVSSVCTRGMTYRGREHGLLTCYPNTNLDVAKKLMEAKGIKQLPVVKRGGDCNRERKQRIAGLLHYDAL</sequence>
<protein>
    <recommendedName>
        <fullName evidence="3">CBS domain-containing protein</fullName>
    </recommendedName>
</protein>
<dbReference type="GO" id="GO:0009507">
    <property type="term" value="C:chloroplast"/>
    <property type="evidence" value="ECO:0007669"/>
    <property type="project" value="TreeGrafter"/>
</dbReference>
<keyword evidence="1" id="KW-0129">CBS domain</keyword>
<reference evidence="4 5" key="1">
    <citation type="submission" date="2019-01" db="EMBL/GenBank/DDBJ databases">
        <title>Sequencing of cultivated peanut Arachis hypogaea provides insights into genome evolution and oil improvement.</title>
        <authorList>
            <person name="Chen X."/>
        </authorList>
    </citation>
    <scope>NUCLEOTIDE SEQUENCE [LARGE SCALE GENOMIC DNA]</scope>
    <source>
        <strain evidence="5">cv. Fuhuasheng</strain>
        <tissue evidence="4">Leaves</tissue>
    </source>
</reference>
<dbReference type="PANTHER" id="PTHR43427">
    <property type="entry name" value="CHLORIDE CHANNEL PROTEIN CLC-E"/>
    <property type="match status" value="1"/>
</dbReference>
<dbReference type="AlphaFoldDB" id="A0A445EAJ0"/>
<evidence type="ECO:0000313" key="5">
    <source>
        <dbReference type="Proteomes" id="UP000289738"/>
    </source>
</evidence>
<dbReference type="SUPFAM" id="SSF54631">
    <property type="entry name" value="CBS-domain pair"/>
    <property type="match status" value="1"/>
</dbReference>
<comment type="caution">
    <text evidence="4">The sequence shown here is derived from an EMBL/GenBank/DDBJ whole genome shotgun (WGS) entry which is preliminary data.</text>
</comment>
<evidence type="ECO:0000313" key="4">
    <source>
        <dbReference type="EMBL" id="RYR72343.1"/>
    </source>
</evidence>
<accession>A0A445EAJ0</accession>
<dbReference type="InterPro" id="IPR000644">
    <property type="entry name" value="CBS_dom"/>
</dbReference>
<feature type="transmembrane region" description="Helical" evidence="2">
    <location>
        <begin position="7"/>
        <end position="28"/>
    </location>
</feature>
<name>A0A445EAJ0_ARAHY</name>
<dbReference type="InterPro" id="IPR046342">
    <property type="entry name" value="CBS_dom_sf"/>
</dbReference>
<dbReference type="GO" id="GO:0005794">
    <property type="term" value="C:Golgi apparatus"/>
    <property type="evidence" value="ECO:0007669"/>
    <property type="project" value="TreeGrafter"/>
</dbReference>
<dbReference type="Proteomes" id="UP000289738">
    <property type="component" value="Chromosome A02"/>
</dbReference>
<organism evidence="4 5">
    <name type="scientific">Arachis hypogaea</name>
    <name type="common">Peanut</name>
    <dbReference type="NCBI Taxonomy" id="3818"/>
    <lineage>
        <taxon>Eukaryota</taxon>
        <taxon>Viridiplantae</taxon>
        <taxon>Streptophyta</taxon>
        <taxon>Embryophyta</taxon>
        <taxon>Tracheophyta</taxon>
        <taxon>Spermatophyta</taxon>
        <taxon>Magnoliopsida</taxon>
        <taxon>eudicotyledons</taxon>
        <taxon>Gunneridae</taxon>
        <taxon>Pentapetalae</taxon>
        <taxon>rosids</taxon>
        <taxon>fabids</taxon>
        <taxon>Fabales</taxon>
        <taxon>Fabaceae</taxon>
        <taxon>Papilionoideae</taxon>
        <taxon>50 kb inversion clade</taxon>
        <taxon>dalbergioids sensu lato</taxon>
        <taxon>Dalbergieae</taxon>
        <taxon>Pterocarpus clade</taxon>
        <taxon>Arachis</taxon>
    </lineage>
</organism>
<dbReference type="Gene3D" id="3.10.580.10">
    <property type="entry name" value="CBS-domain"/>
    <property type="match status" value="1"/>
</dbReference>
<dbReference type="InterPro" id="IPR050368">
    <property type="entry name" value="ClC-type_chloride_channel"/>
</dbReference>
<keyword evidence="5" id="KW-1185">Reference proteome</keyword>
<evidence type="ECO:0000259" key="3">
    <source>
        <dbReference type="PROSITE" id="PS51371"/>
    </source>
</evidence>
<gene>
    <name evidence="4" type="ORF">Ahy_A02g006547</name>
</gene>
<evidence type="ECO:0000256" key="2">
    <source>
        <dbReference type="SAM" id="Phobius"/>
    </source>
</evidence>
<feature type="transmembrane region" description="Helical" evidence="2">
    <location>
        <begin position="34"/>
        <end position="54"/>
    </location>
</feature>
<proteinExistence type="predicted"/>
<dbReference type="PANTHER" id="PTHR43427:SF3">
    <property type="entry name" value="CHLORIDE CHANNEL PROTEIN CLC-F"/>
    <property type="match status" value="1"/>
</dbReference>
<dbReference type="STRING" id="3818.A0A445EAJ0"/>
<feature type="domain" description="CBS" evidence="3">
    <location>
        <begin position="191"/>
        <end position="248"/>
    </location>
</feature>
<dbReference type="PROSITE" id="PS51371">
    <property type="entry name" value="CBS"/>
    <property type="match status" value="1"/>
</dbReference>
<dbReference type="EMBL" id="SDMP01000002">
    <property type="protein sequence ID" value="RYR72343.1"/>
    <property type="molecule type" value="Genomic_DNA"/>
</dbReference>
<keyword evidence="2" id="KW-1133">Transmembrane helix</keyword>
<evidence type="ECO:0000256" key="1">
    <source>
        <dbReference type="PROSITE-ProRule" id="PRU00703"/>
    </source>
</evidence>